<dbReference type="Proteomes" id="UP000887540">
    <property type="component" value="Unplaced"/>
</dbReference>
<dbReference type="CDD" id="cd04413">
    <property type="entry name" value="NDPk_I"/>
    <property type="match status" value="1"/>
</dbReference>
<organism evidence="9 10">
    <name type="scientific">Acrobeloides nanus</name>
    <dbReference type="NCBI Taxonomy" id="290746"/>
    <lineage>
        <taxon>Eukaryota</taxon>
        <taxon>Metazoa</taxon>
        <taxon>Ecdysozoa</taxon>
        <taxon>Nematoda</taxon>
        <taxon>Chromadorea</taxon>
        <taxon>Rhabditida</taxon>
        <taxon>Tylenchina</taxon>
        <taxon>Cephalobomorpha</taxon>
        <taxon>Cephaloboidea</taxon>
        <taxon>Cephalobidae</taxon>
        <taxon>Acrobeloides</taxon>
    </lineage>
</organism>
<dbReference type="InterPro" id="IPR001564">
    <property type="entry name" value="Nucleoside_diP_kinase"/>
</dbReference>
<protein>
    <recommendedName>
        <fullName evidence="3">nucleoside-diphosphate kinase</fullName>
        <ecNumber evidence="3">2.7.4.6</ecNumber>
    </recommendedName>
</protein>
<dbReference type="SUPFAM" id="SSF54919">
    <property type="entry name" value="Nucleoside diphosphate kinase, NDK"/>
    <property type="match status" value="1"/>
</dbReference>
<evidence type="ECO:0000256" key="1">
    <source>
        <dbReference type="ARBA" id="ARBA00001946"/>
    </source>
</evidence>
<dbReference type="EC" id="2.7.4.6" evidence="3"/>
<proteinExistence type="inferred from homology"/>
<dbReference type="Pfam" id="PF00334">
    <property type="entry name" value="NDK"/>
    <property type="match status" value="1"/>
</dbReference>
<dbReference type="InterPro" id="IPR036850">
    <property type="entry name" value="NDK-like_dom_sf"/>
</dbReference>
<evidence type="ECO:0000256" key="6">
    <source>
        <dbReference type="PROSITE-ProRule" id="PRU00706"/>
    </source>
</evidence>
<evidence type="ECO:0000313" key="10">
    <source>
        <dbReference type="WBParaSite" id="ACRNAN_scaffold713.g19497.t1"/>
    </source>
</evidence>
<dbReference type="Gene3D" id="3.30.70.141">
    <property type="entry name" value="Nucleoside diphosphate kinase-like domain"/>
    <property type="match status" value="1"/>
</dbReference>
<dbReference type="NCBIfam" id="NF001908">
    <property type="entry name" value="PRK00668.1"/>
    <property type="match status" value="1"/>
</dbReference>
<dbReference type="WBParaSite" id="ACRNAN_scaffold713.g19497.t1">
    <property type="protein sequence ID" value="ACRNAN_scaffold713.g19497.t1"/>
    <property type="gene ID" value="ACRNAN_scaffold713.g19497"/>
</dbReference>
<dbReference type="GO" id="GO:0006241">
    <property type="term" value="P:CTP biosynthetic process"/>
    <property type="evidence" value="ECO:0007669"/>
    <property type="project" value="InterPro"/>
</dbReference>
<evidence type="ECO:0000256" key="7">
    <source>
        <dbReference type="RuleBase" id="RU004011"/>
    </source>
</evidence>
<name>A0A914EDW0_9BILA</name>
<dbReference type="GO" id="GO:0004550">
    <property type="term" value="F:nucleoside diphosphate kinase activity"/>
    <property type="evidence" value="ECO:0007669"/>
    <property type="project" value="UniProtKB-EC"/>
</dbReference>
<dbReference type="PROSITE" id="PS51374">
    <property type="entry name" value="NDPK_LIKE"/>
    <property type="match status" value="1"/>
</dbReference>
<evidence type="ECO:0000259" key="8">
    <source>
        <dbReference type="SMART" id="SM00562"/>
    </source>
</evidence>
<evidence type="ECO:0000256" key="5">
    <source>
        <dbReference type="ARBA" id="ARBA00022777"/>
    </source>
</evidence>
<comment type="cofactor">
    <cofactor evidence="1">
        <name>Mg(2+)</name>
        <dbReference type="ChEBI" id="CHEBI:18420"/>
    </cofactor>
</comment>
<dbReference type="GO" id="GO:0006183">
    <property type="term" value="P:GTP biosynthetic process"/>
    <property type="evidence" value="ECO:0007669"/>
    <property type="project" value="InterPro"/>
</dbReference>
<sequence length="153" mass="17561">MPNTSERTFIIIKPDGVQRNFIGKIVQRFEERGYKLVGMKLVCASKDHWEFHYQDLKESPFFPDLIKYLQSGPVVAMVWEGLDAIRQGRAMLGSNPLYSNPGTIRGDYCTQTGHGSVIHGSDSVDASNREISHWFKQDELVDYELANKCWLYE</sequence>
<dbReference type="AlphaFoldDB" id="A0A914EDW0"/>
<dbReference type="SMART" id="SM00562">
    <property type="entry name" value="NDK"/>
    <property type="match status" value="1"/>
</dbReference>
<dbReference type="FunFam" id="3.30.70.141:FF:000002">
    <property type="entry name" value="Nucleoside diphosphate kinase"/>
    <property type="match status" value="1"/>
</dbReference>
<evidence type="ECO:0000256" key="2">
    <source>
        <dbReference type="ARBA" id="ARBA00008142"/>
    </source>
</evidence>
<comment type="similarity">
    <text evidence="2 6 7">Belongs to the NDK family.</text>
</comment>
<keyword evidence="4" id="KW-0808">Transferase</keyword>
<comment type="caution">
    <text evidence="6">Lacks conserved residue(s) required for the propagation of feature annotation.</text>
</comment>
<dbReference type="PANTHER" id="PTHR11349">
    <property type="entry name" value="NUCLEOSIDE DIPHOSPHATE KINASE"/>
    <property type="match status" value="1"/>
</dbReference>
<evidence type="ECO:0000256" key="3">
    <source>
        <dbReference type="ARBA" id="ARBA00012966"/>
    </source>
</evidence>
<keyword evidence="9" id="KW-1185">Reference proteome</keyword>
<dbReference type="GO" id="GO:0006228">
    <property type="term" value="P:UTP biosynthetic process"/>
    <property type="evidence" value="ECO:0007669"/>
    <property type="project" value="InterPro"/>
</dbReference>
<evidence type="ECO:0000313" key="9">
    <source>
        <dbReference type="Proteomes" id="UP000887540"/>
    </source>
</evidence>
<feature type="domain" description="Nucleoside diphosphate kinase-like" evidence="8">
    <location>
        <begin position="5"/>
        <end position="142"/>
    </location>
</feature>
<keyword evidence="5" id="KW-0418">Kinase</keyword>
<evidence type="ECO:0000256" key="4">
    <source>
        <dbReference type="ARBA" id="ARBA00022679"/>
    </source>
</evidence>
<dbReference type="PRINTS" id="PR01243">
    <property type="entry name" value="NUCDPKINASE"/>
</dbReference>
<dbReference type="InterPro" id="IPR034907">
    <property type="entry name" value="NDK-like_dom"/>
</dbReference>
<accession>A0A914EDW0</accession>
<reference evidence="10" key="1">
    <citation type="submission" date="2022-11" db="UniProtKB">
        <authorList>
            <consortium name="WormBaseParasite"/>
        </authorList>
    </citation>
    <scope>IDENTIFICATION</scope>
</reference>